<dbReference type="Pfam" id="PF02798">
    <property type="entry name" value="GST_N"/>
    <property type="match status" value="1"/>
</dbReference>
<dbReference type="Pfam" id="PF00043">
    <property type="entry name" value="GST_C"/>
    <property type="match status" value="1"/>
</dbReference>
<dbReference type="InterPro" id="IPR040079">
    <property type="entry name" value="Glutathione_S-Trfase"/>
</dbReference>
<dbReference type="OMA" id="INRESWQ"/>
<reference evidence="8" key="1">
    <citation type="submission" date="2014-04" db="EMBL/GenBank/DDBJ databases">
        <title>Evolutionary Origins and Diversification of the Mycorrhizal Mutualists.</title>
        <authorList>
            <consortium name="DOE Joint Genome Institute"/>
            <consortium name="Mycorrhizal Genomics Consortium"/>
            <person name="Kohler A."/>
            <person name="Kuo A."/>
            <person name="Nagy L.G."/>
            <person name="Floudas D."/>
            <person name="Copeland A."/>
            <person name="Barry K.W."/>
            <person name="Cichocki N."/>
            <person name="Veneault-Fourrey C."/>
            <person name="LaButti K."/>
            <person name="Lindquist E.A."/>
            <person name="Lipzen A."/>
            <person name="Lundell T."/>
            <person name="Morin E."/>
            <person name="Murat C."/>
            <person name="Riley R."/>
            <person name="Ohm R."/>
            <person name="Sun H."/>
            <person name="Tunlid A."/>
            <person name="Henrissat B."/>
            <person name="Grigoriev I.V."/>
            <person name="Hibbett D.S."/>
            <person name="Martin F."/>
        </authorList>
    </citation>
    <scope>NUCLEOTIDE SEQUENCE [LARGE SCALE GENOMIC DNA]</scope>
    <source>
        <strain evidence="8">FD-334 SS-4</strain>
    </source>
</reference>
<dbReference type="SFLD" id="SFLDS00019">
    <property type="entry name" value="Glutathione_Transferase_(cytos"/>
    <property type="match status" value="1"/>
</dbReference>
<evidence type="ECO:0000256" key="3">
    <source>
        <dbReference type="ARBA" id="ARBA00022679"/>
    </source>
</evidence>
<dbReference type="InterPro" id="IPR004046">
    <property type="entry name" value="GST_C"/>
</dbReference>
<protein>
    <recommendedName>
        <fullName evidence="2">glutathione transferase</fullName>
        <ecNumber evidence="2">2.5.1.18</ecNumber>
    </recommendedName>
</protein>
<dbReference type="GO" id="GO:0043295">
    <property type="term" value="F:glutathione binding"/>
    <property type="evidence" value="ECO:0007669"/>
    <property type="project" value="TreeGrafter"/>
</dbReference>
<sequence length="215" mass="24203">MTLKLYGYSVATGTRRVAVVLHEMNVPFKLIPVDLRKGEQKSPEFMRYQPFGLTPYIDDDGFILYESRAICYYIASKYSNQRISLIPSELKANALFHQAASTELTSFDEYAAEIAKEKITVPLLGGTTDEVAYERLLSTLSAKLDVYDVILSKQKYLAGDEVTLADLYHLPCGDLLYRAGTDVLETRPNVKRWWDDISSRPSWAAVKDGVKGTTN</sequence>
<feature type="domain" description="GST N-terminal" evidence="5">
    <location>
        <begin position="1"/>
        <end position="82"/>
    </location>
</feature>
<dbReference type="EC" id="2.5.1.18" evidence="2"/>
<dbReference type="PROSITE" id="PS50404">
    <property type="entry name" value="GST_NTER"/>
    <property type="match status" value="1"/>
</dbReference>
<dbReference type="OrthoDB" id="249703at2759"/>
<dbReference type="Proteomes" id="UP000054270">
    <property type="component" value="Unassembled WGS sequence"/>
</dbReference>
<accession>A0A0D2PI95</accession>
<evidence type="ECO:0000259" key="6">
    <source>
        <dbReference type="PROSITE" id="PS50405"/>
    </source>
</evidence>
<evidence type="ECO:0000256" key="4">
    <source>
        <dbReference type="ARBA" id="ARBA00047960"/>
    </source>
</evidence>
<dbReference type="GO" id="GO:0005737">
    <property type="term" value="C:cytoplasm"/>
    <property type="evidence" value="ECO:0007669"/>
    <property type="project" value="TreeGrafter"/>
</dbReference>
<dbReference type="GO" id="GO:0009636">
    <property type="term" value="P:response to toxic substance"/>
    <property type="evidence" value="ECO:0007669"/>
    <property type="project" value="UniProtKB-ARBA"/>
</dbReference>
<evidence type="ECO:0000313" key="7">
    <source>
        <dbReference type="EMBL" id="KJA19735.1"/>
    </source>
</evidence>
<evidence type="ECO:0000256" key="1">
    <source>
        <dbReference type="ARBA" id="ARBA00010128"/>
    </source>
</evidence>
<comment type="catalytic activity">
    <reaction evidence="4">
        <text>RX + glutathione = an S-substituted glutathione + a halide anion + H(+)</text>
        <dbReference type="Rhea" id="RHEA:16437"/>
        <dbReference type="ChEBI" id="CHEBI:15378"/>
        <dbReference type="ChEBI" id="CHEBI:16042"/>
        <dbReference type="ChEBI" id="CHEBI:17792"/>
        <dbReference type="ChEBI" id="CHEBI:57925"/>
        <dbReference type="ChEBI" id="CHEBI:90779"/>
        <dbReference type="EC" id="2.5.1.18"/>
    </reaction>
</comment>
<dbReference type="GO" id="GO:0006749">
    <property type="term" value="P:glutathione metabolic process"/>
    <property type="evidence" value="ECO:0007669"/>
    <property type="project" value="TreeGrafter"/>
</dbReference>
<dbReference type="PANTHER" id="PTHR43900">
    <property type="entry name" value="GLUTATHIONE S-TRANSFERASE RHO"/>
    <property type="match status" value="1"/>
</dbReference>
<dbReference type="AlphaFoldDB" id="A0A0D2PI95"/>
<dbReference type="InterPro" id="IPR036282">
    <property type="entry name" value="Glutathione-S-Trfase_C_sf"/>
</dbReference>
<dbReference type="Gene3D" id="3.40.30.10">
    <property type="entry name" value="Glutaredoxin"/>
    <property type="match status" value="1"/>
</dbReference>
<proteinExistence type="inferred from homology"/>
<dbReference type="GO" id="GO:0004364">
    <property type="term" value="F:glutathione transferase activity"/>
    <property type="evidence" value="ECO:0007669"/>
    <property type="project" value="UniProtKB-EC"/>
</dbReference>
<dbReference type="SUPFAM" id="SSF52833">
    <property type="entry name" value="Thioredoxin-like"/>
    <property type="match status" value="1"/>
</dbReference>
<dbReference type="CDD" id="cd03053">
    <property type="entry name" value="GST_N_Phi"/>
    <property type="match status" value="1"/>
</dbReference>
<dbReference type="STRING" id="945553.A0A0D2PI95"/>
<dbReference type="InterPro" id="IPR004045">
    <property type="entry name" value="Glutathione_S-Trfase_N"/>
</dbReference>
<evidence type="ECO:0000256" key="2">
    <source>
        <dbReference type="ARBA" id="ARBA00012452"/>
    </source>
</evidence>
<name>A0A0D2PI95_HYPSF</name>
<dbReference type="PROSITE" id="PS50405">
    <property type="entry name" value="GST_CTER"/>
    <property type="match status" value="1"/>
</dbReference>
<feature type="domain" description="GST C-terminal" evidence="6">
    <location>
        <begin position="89"/>
        <end position="215"/>
    </location>
</feature>
<evidence type="ECO:0000259" key="5">
    <source>
        <dbReference type="PROSITE" id="PS50404"/>
    </source>
</evidence>
<evidence type="ECO:0000313" key="8">
    <source>
        <dbReference type="Proteomes" id="UP000054270"/>
    </source>
</evidence>
<comment type="similarity">
    <text evidence="1">Belongs to the GST superfamily. Phi family.</text>
</comment>
<dbReference type="InterPro" id="IPR010987">
    <property type="entry name" value="Glutathione-S-Trfase_C-like"/>
</dbReference>
<dbReference type="FunFam" id="1.20.1050.10:FF:000004">
    <property type="entry name" value="Glutathione S-transferase F2"/>
    <property type="match status" value="1"/>
</dbReference>
<dbReference type="EMBL" id="KN817574">
    <property type="protein sequence ID" value="KJA19735.1"/>
    <property type="molecule type" value="Genomic_DNA"/>
</dbReference>
<organism evidence="7 8">
    <name type="scientific">Hypholoma sublateritium (strain FD-334 SS-4)</name>
    <dbReference type="NCBI Taxonomy" id="945553"/>
    <lineage>
        <taxon>Eukaryota</taxon>
        <taxon>Fungi</taxon>
        <taxon>Dikarya</taxon>
        <taxon>Basidiomycota</taxon>
        <taxon>Agaricomycotina</taxon>
        <taxon>Agaricomycetes</taxon>
        <taxon>Agaricomycetidae</taxon>
        <taxon>Agaricales</taxon>
        <taxon>Agaricineae</taxon>
        <taxon>Strophariaceae</taxon>
        <taxon>Hypholoma</taxon>
    </lineage>
</organism>
<gene>
    <name evidence="7" type="ORF">HYPSUDRAFT_854501</name>
</gene>
<keyword evidence="3" id="KW-0808">Transferase</keyword>
<dbReference type="FunFam" id="3.40.30.10:FF:000016">
    <property type="entry name" value="Glutathione S-transferase F2"/>
    <property type="match status" value="1"/>
</dbReference>
<dbReference type="SUPFAM" id="SSF47616">
    <property type="entry name" value="GST C-terminal domain-like"/>
    <property type="match status" value="1"/>
</dbReference>
<dbReference type="SFLD" id="SFLDG00358">
    <property type="entry name" value="Main_(cytGST)"/>
    <property type="match status" value="1"/>
</dbReference>
<dbReference type="InterPro" id="IPR036249">
    <property type="entry name" value="Thioredoxin-like_sf"/>
</dbReference>
<dbReference type="PANTHER" id="PTHR43900:SF3">
    <property type="entry name" value="GLUTATHIONE S-TRANSFERASE RHO"/>
    <property type="match status" value="1"/>
</dbReference>
<keyword evidence="8" id="KW-1185">Reference proteome</keyword>
<dbReference type="Gene3D" id="1.20.1050.10">
    <property type="match status" value="1"/>
</dbReference>